<gene>
    <name evidence="7" type="primary">livM</name>
    <name evidence="7" type="ORF">GCM10007879_26730</name>
</gene>
<feature type="transmembrane region" description="Helical" evidence="6">
    <location>
        <begin position="321"/>
        <end position="342"/>
    </location>
</feature>
<feature type="transmembrane region" description="Helical" evidence="6">
    <location>
        <begin position="231"/>
        <end position="253"/>
    </location>
</feature>
<protein>
    <submittedName>
        <fullName evidence="7">Branched-chain amino acid ABC transporter permease</fullName>
    </submittedName>
</protein>
<organism evidence="7 8">
    <name type="scientific">Maritalea porphyrae</name>
    <dbReference type="NCBI Taxonomy" id="880732"/>
    <lineage>
        <taxon>Bacteria</taxon>
        <taxon>Pseudomonadati</taxon>
        <taxon>Pseudomonadota</taxon>
        <taxon>Alphaproteobacteria</taxon>
        <taxon>Hyphomicrobiales</taxon>
        <taxon>Devosiaceae</taxon>
        <taxon>Maritalea</taxon>
    </lineage>
</organism>
<feature type="transmembrane region" description="Helical" evidence="6">
    <location>
        <begin position="72"/>
        <end position="93"/>
    </location>
</feature>
<dbReference type="InterPro" id="IPR001851">
    <property type="entry name" value="ABC_transp_permease"/>
</dbReference>
<feature type="transmembrane region" description="Helical" evidence="6">
    <location>
        <begin position="284"/>
        <end position="309"/>
    </location>
</feature>
<keyword evidence="5 6" id="KW-0472">Membrane</keyword>
<evidence type="ECO:0000256" key="4">
    <source>
        <dbReference type="ARBA" id="ARBA00022989"/>
    </source>
</evidence>
<evidence type="ECO:0000256" key="6">
    <source>
        <dbReference type="SAM" id="Phobius"/>
    </source>
</evidence>
<dbReference type="EMBL" id="BSNI01000002">
    <property type="protein sequence ID" value="GLQ18424.1"/>
    <property type="molecule type" value="Genomic_DNA"/>
</dbReference>
<reference evidence="7" key="2">
    <citation type="submission" date="2023-01" db="EMBL/GenBank/DDBJ databases">
        <title>Draft genome sequence of Maritalea porphyrae strain NBRC 107169.</title>
        <authorList>
            <person name="Sun Q."/>
            <person name="Mori K."/>
        </authorList>
    </citation>
    <scope>NUCLEOTIDE SEQUENCE</scope>
    <source>
        <strain evidence="7">NBRC 107169</strain>
    </source>
</reference>
<feature type="transmembrane region" description="Helical" evidence="6">
    <location>
        <begin position="45"/>
        <end position="65"/>
    </location>
</feature>
<keyword evidence="4 6" id="KW-1133">Transmembrane helix</keyword>
<keyword evidence="3 6" id="KW-0812">Transmembrane</keyword>
<evidence type="ECO:0000313" key="7">
    <source>
        <dbReference type="EMBL" id="GLQ18424.1"/>
    </source>
</evidence>
<keyword evidence="2" id="KW-1003">Cell membrane</keyword>
<evidence type="ECO:0000256" key="2">
    <source>
        <dbReference type="ARBA" id="ARBA00022475"/>
    </source>
</evidence>
<dbReference type="Proteomes" id="UP001161405">
    <property type="component" value="Unassembled WGS sequence"/>
</dbReference>
<feature type="transmembrane region" description="Helical" evidence="6">
    <location>
        <begin position="105"/>
        <end position="124"/>
    </location>
</feature>
<name>A0ABQ5UT13_9HYPH</name>
<comment type="subcellular location">
    <subcellularLocation>
        <location evidence="1">Cell membrane</location>
        <topology evidence="1">Multi-pass membrane protein</topology>
    </subcellularLocation>
</comment>
<evidence type="ECO:0000313" key="8">
    <source>
        <dbReference type="Proteomes" id="UP001161405"/>
    </source>
</evidence>
<evidence type="ECO:0000256" key="3">
    <source>
        <dbReference type="ARBA" id="ARBA00022692"/>
    </source>
</evidence>
<evidence type="ECO:0000256" key="1">
    <source>
        <dbReference type="ARBA" id="ARBA00004651"/>
    </source>
</evidence>
<sequence>MIIGNRKTSYLEDEKILNNNYKKAFVFGMIALAIALPFFADDYTILMASLVGIMLIAVVGVNVVIGYTGLLSLGHAGFVAIGAYSVSIIHNLLGEWGVPDVLQPWLALPGAMGVAALIGILVGLPSLRVKGIYLAVATLSANFIIIFLIEIDTFSQWTGGRLGLTTPDPNFFGWVLDSQREVYALIAFCAFATILMVQNLFRTRVGRAFIAIREKDYSAEILGVSLLKYKLTSFAISAACCGLAGAMAAYFYAKVLPEQFELALSLQLVAALIVGGMGRTMGPVFGTIIIVLVPEILKISMGAMMGSSIEAAQLRAPIQEIVFGGLIIGFVLFEPLGISQIMDRFFRALNRWPFARG</sequence>
<comment type="caution">
    <text evidence="7">The sequence shown here is derived from an EMBL/GenBank/DDBJ whole genome shotgun (WGS) entry which is preliminary data.</text>
</comment>
<feature type="transmembrane region" description="Helical" evidence="6">
    <location>
        <begin position="182"/>
        <end position="201"/>
    </location>
</feature>
<accession>A0ABQ5UT13</accession>
<proteinExistence type="predicted"/>
<dbReference type="CDD" id="cd06581">
    <property type="entry name" value="TM_PBP1_LivM_like"/>
    <property type="match status" value="1"/>
</dbReference>
<feature type="transmembrane region" description="Helical" evidence="6">
    <location>
        <begin position="21"/>
        <end position="39"/>
    </location>
</feature>
<feature type="transmembrane region" description="Helical" evidence="6">
    <location>
        <begin position="259"/>
        <end position="277"/>
    </location>
</feature>
<keyword evidence="8" id="KW-1185">Reference proteome</keyword>
<feature type="transmembrane region" description="Helical" evidence="6">
    <location>
        <begin position="131"/>
        <end position="149"/>
    </location>
</feature>
<dbReference type="InterPro" id="IPR043428">
    <property type="entry name" value="LivM-like"/>
</dbReference>
<dbReference type="PANTHER" id="PTHR30482">
    <property type="entry name" value="HIGH-AFFINITY BRANCHED-CHAIN AMINO ACID TRANSPORT SYSTEM PERMEASE"/>
    <property type="match status" value="1"/>
</dbReference>
<dbReference type="RefSeq" id="WP_284365346.1">
    <property type="nucleotide sequence ID" value="NZ_BSNI01000002.1"/>
</dbReference>
<dbReference type="Pfam" id="PF02653">
    <property type="entry name" value="BPD_transp_2"/>
    <property type="match status" value="1"/>
</dbReference>
<dbReference type="PANTHER" id="PTHR30482:SF10">
    <property type="entry name" value="HIGH-AFFINITY BRANCHED-CHAIN AMINO ACID TRANSPORT PROTEIN BRAE"/>
    <property type="match status" value="1"/>
</dbReference>
<reference evidence="7" key="1">
    <citation type="journal article" date="2014" name="Int. J. Syst. Evol. Microbiol.">
        <title>Complete genome of a new Firmicutes species belonging to the dominant human colonic microbiota ('Ruminococcus bicirculans') reveals two chromosomes and a selective capacity to utilize plant glucans.</title>
        <authorList>
            <consortium name="NISC Comparative Sequencing Program"/>
            <person name="Wegmann U."/>
            <person name="Louis P."/>
            <person name="Goesmann A."/>
            <person name="Henrissat B."/>
            <person name="Duncan S.H."/>
            <person name="Flint H.J."/>
        </authorList>
    </citation>
    <scope>NUCLEOTIDE SEQUENCE</scope>
    <source>
        <strain evidence="7">NBRC 107169</strain>
    </source>
</reference>
<evidence type="ECO:0000256" key="5">
    <source>
        <dbReference type="ARBA" id="ARBA00023136"/>
    </source>
</evidence>